<evidence type="ECO:0000313" key="1">
    <source>
        <dbReference type="EMBL" id="CAG8843119.1"/>
    </source>
</evidence>
<protein>
    <submittedName>
        <fullName evidence="1">24099_t:CDS:1</fullName>
    </submittedName>
</protein>
<dbReference type="EMBL" id="CAJVQC010136991">
    <property type="protein sequence ID" value="CAG8843119.1"/>
    <property type="molecule type" value="Genomic_DNA"/>
</dbReference>
<organism evidence="1 2">
    <name type="scientific">Racocetra persica</name>
    <dbReference type="NCBI Taxonomy" id="160502"/>
    <lineage>
        <taxon>Eukaryota</taxon>
        <taxon>Fungi</taxon>
        <taxon>Fungi incertae sedis</taxon>
        <taxon>Mucoromycota</taxon>
        <taxon>Glomeromycotina</taxon>
        <taxon>Glomeromycetes</taxon>
        <taxon>Diversisporales</taxon>
        <taxon>Gigasporaceae</taxon>
        <taxon>Racocetra</taxon>
    </lineage>
</organism>
<comment type="caution">
    <text evidence="1">The sequence shown here is derived from an EMBL/GenBank/DDBJ whole genome shotgun (WGS) entry which is preliminary data.</text>
</comment>
<gene>
    <name evidence="1" type="ORF">RPERSI_LOCUS32618</name>
</gene>
<proteinExistence type="predicted"/>
<evidence type="ECO:0000313" key="2">
    <source>
        <dbReference type="Proteomes" id="UP000789920"/>
    </source>
</evidence>
<dbReference type="Proteomes" id="UP000789920">
    <property type="component" value="Unassembled WGS sequence"/>
</dbReference>
<keyword evidence="2" id="KW-1185">Reference proteome</keyword>
<reference evidence="1" key="1">
    <citation type="submission" date="2021-06" db="EMBL/GenBank/DDBJ databases">
        <authorList>
            <person name="Kallberg Y."/>
            <person name="Tangrot J."/>
            <person name="Rosling A."/>
        </authorList>
    </citation>
    <scope>NUCLEOTIDE SEQUENCE</scope>
    <source>
        <strain evidence="1">MA461A</strain>
    </source>
</reference>
<accession>A0ACA9SPS5</accession>
<feature type="non-terminal residue" evidence="1">
    <location>
        <position position="63"/>
    </location>
</feature>
<name>A0ACA9SPS5_9GLOM</name>
<feature type="non-terminal residue" evidence="1">
    <location>
        <position position="1"/>
    </location>
</feature>
<sequence>LTSRTPPFSGSTNDYAIAIKISHRDREKMIPGTLQGYTDIYMNCWSSKPVKYSKLNDILSNHD</sequence>